<proteinExistence type="predicted"/>
<organism evidence="1 2">
    <name type="scientific">Trichinella britovi</name>
    <name type="common">Parasitic roundworm</name>
    <dbReference type="NCBI Taxonomy" id="45882"/>
    <lineage>
        <taxon>Eukaryota</taxon>
        <taxon>Metazoa</taxon>
        <taxon>Ecdysozoa</taxon>
        <taxon>Nematoda</taxon>
        <taxon>Enoplea</taxon>
        <taxon>Dorylaimia</taxon>
        <taxon>Trichinellida</taxon>
        <taxon>Trichinellidae</taxon>
        <taxon>Trichinella</taxon>
    </lineage>
</organism>
<evidence type="ECO:0000313" key="2">
    <source>
        <dbReference type="Proteomes" id="UP000054653"/>
    </source>
</evidence>
<dbReference type="AlphaFoldDB" id="A0A0V0ZED7"/>
<keyword evidence="2" id="KW-1185">Reference proteome</keyword>
<evidence type="ECO:0000313" key="1">
    <source>
        <dbReference type="EMBL" id="KRY10718.1"/>
    </source>
</evidence>
<dbReference type="EMBL" id="JYDI01003835">
    <property type="protein sequence ID" value="KRY10718.1"/>
    <property type="molecule type" value="Genomic_DNA"/>
</dbReference>
<dbReference type="Proteomes" id="UP000054653">
    <property type="component" value="Unassembled WGS sequence"/>
</dbReference>
<protein>
    <submittedName>
        <fullName evidence="1">Uncharacterized protein</fullName>
    </submittedName>
</protein>
<reference evidence="1 2" key="1">
    <citation type="submission" date="2015-01" db="EMBL/GenBank/DDBJ databases">
        <title>Evolution of Trichinella species and genotypes.</title>
        <authorList>
            <person name="Korhonen P.K."/>
            <person name="Edoardo P."/>
            <person name="Giuseppe L.R."/>
            <person name="Gasser R.B."/>
        </authorList>
    </citation>
    <scope>NUCLEOTIDE SEQUENCE [LARGE SCALE GENOMIC DNA]</scope>
    <source>
        <strain evidence="1">ISS120</strain>
    </source>
</reference>
<accession>A0A0V0ZED7</accession>
<sequence>MGFLFQELEVDLMVRLMVLVLNYQNQVCLWTVFSMHQMDYVCYRLLKIFIHLKYDQGTLCGRLRFGIGNPGIALCEGELGPDGVPFPGIGS</sequence>
<dbReference type="OrthoDB" id="10507534at2759"/>
<gene>
    <name evidence="1" type="ORF">T03_10995</name>
</gene>
<name>A0A0V0ZED7_TRIBR</name>
<comment type="caution">
    <text evidence="1">The sequence shown here is derived from an EMBL/GenBank/DDBJ whole genome shotgun (WGS) entry which is preliminary data.</text>
</comment>